<feature type="region of interest" description="Disordered" evidence="1">
    <location>
        <begin position="1"/>
        <end position="70"/>
    </location>
</feature>
<evidence type="ECO:0000313" key="3">
    <source>
        <dbReference type="Proteomes" id="UP001142400"/>
    </source>
</evidence>
<comment type="caution">
    <text evidence="2">The sequence shown here is derived from an EMBL/GenBank/DDBJ whole genome shotgun (WGS) entry which is preliminary data.</text>
</comment>
<accession>A0A9X2M1M2</accession>
<reference evidence="2" key="1">
    <citation type="submission" date="2022-06" db="EMBL/GenBank/DDBJ databases">
        <title>WGS of actinobacteria.</title>
        <authorList>
            <person name="Thawai C."/>
        </authorList>
    </citation>
    <scope>NUCLEOTIDE SEQUENCE</scope>
    <source>
        <strain evidence="2">DSM 42010</strain>
    </source>
</reference>
<organism evidence="2 3">
    <name type="scientific">Streptomyces malaysiensis subsp. samsunensis</name>
    <dbReference type="NCBI Taxonomy" id="459658"/>
    <lineage>
        <taxon>Bacteria</taxon>
        <taxon>Bacillati</taxon>
        <taxon>Actinomycetota</taxon>
        <taxon>Actinomycetes</taxon>
        <taxon>Kitasatosporales</taxon>
        <taxon>Streptomycetaceae</taxon>
        <taxon>Streptomyces</taxon>
        <taxon>Streptomyces violaceusniger group</taxon>
    </lineage>
</organism>
<gene>
    <name evidence="2" type="ORF">NQU54_37745</name>
</gene>
<proteinExistence type="predicted"/>
<sequence length="70" mass="7080">MTRSPARAQPGPPARTTARAPWRAAEPWTATAEPWTAAAGPGTATRPRAAAEPGMTTGPVTATEQTAAVA</sequence>
<dbReference type="EMBL" id="JANIIC010000060">
    <property type="protein sequence ID" value="MCQ8834650.1"/>
    <property type="molecule type" value="Genomic_DNA"/>
</dbReference>
<name>A0A9X2M1M2_STRMQ</name>
<dbReference type="RefSeq" id="WP_257634931.1">
    <property type="nucleotide sequence ID" value="NZ_JANIIC010000060.1"/>
</dbReference>
<feature type="compositionally biased region" description="Polar residues" evidence="1">
    <location>
        <begin position="58"/>
        <end position="70"/>
    </location>
</feature>
<evidence type="ECO:0000256" key="1">
    <source>
        <dbReference type="SAM" id="MobiDB-lite"/>
    </source>
</evidence>
<feature type="compositionally biased region" description="Low complexity" evidence="1">
    <location>
        <begin position="1"/>
        <end position="53"/>
    </location>
</feature>
<protein>
    <submittedName>
        <fullName evidence="2">Uncharacterized protein</fullName>
    </submittedName>
</protein>
<evidence type="ECO:0000313" key="2">
    <source>
        <dbReference type="EMBL" id="MCQ8834650.1"/>
    </source>
</evidence>
<dbReference type="Proteomes" id="UP001142400">
    <property type="component" value="Unassembled WGS sequence"/>
</dbReference>
<keyword evidence="3" id="KW-1185">Reference proteome</keyword>
<dbReference type="AlphaFoldDB" id="A0A9X2M1M2"/>